<dbReference type="Pfam" id="PF01266">
    <property type="entry name" value="DAO"/>
    <property type="match status" value="1"/>
</dbReference>
<keyword evidence="1" id="KW-0560">Oxidoreductase</keyword>
<dbReference type="InterPro" id="IPR006076">
    <property type="entry name" value="FAD-dep_OxRdtase"/>
</dbReference>
<evidence type="ECO:0000256" key="2">
    <source>
        <dbReference type="SAM" id="Phobius"/>
    </source>
</evidence>
<dbReference type="GO" id="GO:0016491">
    <property type="term" value="F:oxidoreductase activity"/>
    <property type="evidence" value="ECO:0007669"/>
    <property type="project" value="UniProtKB-KW"/>
</dbReference>
<evidence type="ECO:0000259" key="3">
    <source>
        <dbReference type="Pfam" id="PF01266"/>
    </source>
</evidence>
<feature type="domain" description="FAD dependent oxidoreductase" evidence="3">
    <location>
        <begin position="7"/>
        <end position="351"/>
    </location>
</feature>
<dbReference type="PANTHER" id="PTHR13847:SF289">
    <property type="entry name" value="GLYCINE OXIDASE"/>
    <property type="match status" value="1"/>
</dbReference>
<reference evidence="4" key="1">
    <citation type="submission" date="2018-05" db="EMBL/GenBank/DDBJ databases">
        <authorList>
            <person name="Lanie J.A."/>
            <person name="Ng W.-L."/>
            <person name="Kazmierczak K.M."/>
            <person name="Andrzejewski T.M."/>
            <person name="Davidsen T.M."/>
            <person name="Wayne K.J."/>
            <person name="Tettelin H."/>
            <person name="Glass J.I."/>
            <person name="Rusch D."/>
            <person name="Podicherti R."/>
            <person name="Tsui H.-C.T."/>
            <person name="Winkler M.E."/>
        </authorList>
    </citation>
    <scope>NUCLEOTIDE SEQUENCE</scope>
</reference>
<dbReference type="SUPFAM" id="SSF54373">
    <property type="entry name" value="FAD-linked reductases, C-terminal domain"/>
    <property type="match status" value="1"/>
</dbReference>
<dbReference type="Gene3D" id="3.30.9.10">
    <property type="entry name" value="D-Amino Acid Oxidase, subunit A, domain 2"/>
    <property type="match status" value="1"/>
</dbReference>
<dbReference type="SUPFAM" id="SSF51905">
    <property type="entry name" value="FAD/NAD(P)-binding domain"/>
    <property type="match status" value="1"/>
</dbReference>
<name>A0A381S668_9ZZZZ</name>
<feature type="transmembrane region" description="Helical" evidence="2">
    <location>
        <begin position="6"/>
        <end position="25"/>
    </location>
</feature>
<dbReference type="EMBL" id="UINC01002717">
    <property type="protein sequence ID" value="SUZ99592.1"/>
    <property type="molecule type" value="Genomic_DNA"/>
</dbReference>
<dbReference type="InterPro" id="IPR036188">
    <property type="entry name" value="FAD/NAD-bd_sf"/>
</dbReference>
<keyword evidence="2" id="KW-1133">Transmembrane helix</keyword>
<accession>A0A381S668</accession>
<protein>
    <recommendedName>
        <fullName evidence="3">FAD dependent oxidoreductase domain-containing protein</fullName>
    </recommendedName>
</protein>
<dbReference type="Gene3D" id="3.50.50.60">
    <property type="entry name" value="FAD/NAD(P)-binding domain"/>
    <property type="match status" value="1"/>
</dbReference>
<dbReference type="GO" id="GO:0005737">
    <property type="term" value="C:cytoplasm"/>
    <property type="evidence" value="ECO:0007669"/>
    <property type="project" value="TreeGrafter"/>
</dbReference>
<sequence length="375" mass="40310">MTTGSSDVVIVGGGIVACLSGYLLGRRGFKVTILEADSLGAHASGFAFGGLDPLTGVGIPEPLLEFSLWCYGRHRGLARELHEATGIDVGFELRDRLNLAFTDGEVRSAKADIEWMKDVGGFHVEWLDNSQARKQEPQVSPEIAGALFAQSPGALEPYRFILAAMRAGERYNAEMIQRRAIGLVADGERVTGVHLENGTINAGIVVLAMGPWTGLASEWCGVDIPVTPLKGQILRMRTLHDPLKLAVNYSHSYVATKPDGLIWAGTTEEESGFDNSPNSSARDSIMADLLKMIPGMTDAELLQQTACLRPLSGDGMPIVDKINGWDNLYVATGAGRKGILWSTGMAQVLFDLIADGKPDVPGAEHLKLDRFPAKV</sequence>
<evidence type="ECO:0000256" key="1">
    <source>
        <dbReference type="ARBA" id="ARBA00023002"/>
    </source>
</evidence>
<keyword evidence="2" id="KW-0472">Membrane</keyword>
<gene>
    <name evidence="4" type="ORF">METZ01_LOCUS52446</name>
</gene>
<evidence type="ECO:0000313" key="4">
    <source>
        <dbReference type="EMBL" id="SUZ99592.1"/>
    </source>
</evidence>
<proteinExistence type="predicted"/>
<organism evidence="4">
    <name type="scientific">marine metagenome</name>
    <dbReference type="NCBI Taxonomy" id="408172"/>
    <lineage>
        <taxon>unclassified sequences</taxon>
        <taxon>metagenomes</taxon>
        <taxon>ecological metagenomes</taxon>
    </lineage>
</organism>
<dbReference type="AlphaFoldDB" id="A0A381S668"/>
<dbReference type="PANTHER" id="PTHR13847">
    <property type="entry name" value="SARCOSINE DEHYDROGENASE-RELATED"/>
    <property type="match status" value="1"/>
</dbReference>
<keyword evidence="2" id="KW-0812">Transmembrane</keyword>